<dbReference type="GeneID" id="20528214"/>
<name>A0A058Z947_FONAL</name>
<keyword evidence="6 7" id="KW-0694">RNA-binding</keyword>
<dbReference type="eggNOG" id="KOG0821">
    <property type="taxonomic scope" value="Eukaryota"/>
</dbReference>
<evidence type="ECO:0000256" key="2">
    <source>
        <dbReference type="ARBA" id="ARBA00022552"/>
    </source>
</evidence>
<dbReference type="Pfam" id="PF00398">
    <property type="entry name" value="RrnaAD"/>
    <property type="match status" value="1"/>
</dbReference>
<dbReference type="EC" id="2.1.1.-" evidence="8"/>
<dbReference type="SMART" id="SM00650">
    <property type="entry name" value="rADc"/>
    <property type="match status" value="1"/>
</dbReference>
<dbReference type="GO" id="GO:0034246">
    <property type="term" value="F:mitochondrial transcription factor activity"/>
    <property type="evidence" value="ECO:0007669"/>
    <property type="project" value="TreeGrafter"/>
</dbReference>
<evidence type="ECO:0000256" key="8">
    <source>
        <dbReference type="RuleBase" id="RU362106"/>
    </source>
</evidence>
<feature type="binding site" evidence="7">
    <location>
        <position position="390"/>
    </location>
    <ligand>
        <name>S-adenosyl-L-methionine</name>
        <dbReference type="ChEBI" id="CHEBI:59789"/>
    </ligand>
</feature>
<dbReference type="InterPro" id="IPR029063">
    <property type="entry name" value="SAM-dependent_MTases_sf"/>
</dbReference>
<dbReference type="EMBL" id="KB932205">
    <property type="protein sequence ID" value="KCV70022.1"/>
    <property type="molecule type" value="Genomic_DNA"/>
</dbReference>
<comment type="similarity">
    <text evidence="7 8">Belongs to the class I-like SAM-binding methyltransferase superfamily. rRNA adenine N(6)-methyltransferase family.</text>
</comment>
<feature type="region of interest" description="Disordered" evidence="9">
    <location>
        <begin position="11"/>
        <end position="44"/>
    </location>
</feature>
<feature type="region of interest" description="Disordered" evidence="9">
    <location>
        <begin position="88"/>
        <end position="125"/>
    </location>
</feature>
<feature type="compositionally biased region" description="Low complexity" evidence="9">
    <location>
        <begin position="94"/>
        <end position="107"/>
    </location>
</feature>
<sequence length="766" mass="82872">MLSLRTRLAQHVGSRLSSPAASALFHSSSSPATADDKPSPPSGVLPLRKALASVAPRNIPMAEMTLPRAAELTQAEYRIGMQGRINRQARRNRALQADARAAAAAAAEGKTPPTPSAAESDDAPRTNVKDQIFSRMFSQDKPALDKQLNPDLAAQLDLQPEALFSRLSSIGTRPSQSEAATTATEAAPAPKPKKQSAAAATVSALAAAAAASGRSGQGRQKAGSAAPDPATPPQSPQPQPPFADQQADATLHVDPEADYQHPRLRDFGPGKRRLSSLMPNLRYIPISRDRLHPKLAAPKSTPMTTMNSVVVGGTSFLPPMMSVSDVVKVYGLQARAQLSQNFIFDMNVSEKIIRCIPDIEGATVIEVGPGPGSLTRSLLNSTAERVIVVEKDPRFLPALKNLADASRGKLHIIHGDILDANRLILPRLLDHFNPSKVRLVGNLPFNISTPLLLNWLRMQSYGANIFRPGRDVRMTLMFQKEVADRLVSDINRRTRTRLSFLAQHLCKVTMPYVLPPEVFVPAPKVSAAVVNLEPRHNPEVVDFDLLESLLNTVYNQRRKAIRNTVKILAEDPLPFLEENHIHPMMRPEHIPTANMCGLVNSLAQAGLLSPRPRSSSRLYLADGFDQNGLPLVMVRPPSPSKLAHAAARALRREEQMKALSDPVADRMLIADTLGLPLEPTQLLGLAHVDSDGEEHLNPGLLLGMDPMDPRLPAYLPTPEELASRDAVPKRHLPAPKGYAHLPHASSSSPVAELTSGDAASPTLLDK</sequence>
<dbReference type="GO" id="GO:0000179">
    <property type="term" value="F:rRNA (adenine-N6,N6-)-dimethyltransferase activity"/>
    <property type="evidence" value="ECO:0007669"/>
    <property type="project" value="UniProtKB-UniRule"/>
</dbReference>
<keyword evidence="2 8" id="KW-0698">rRNA processing</keyword>
<feature type="binding site" evidence="7">
    <location>
        <position position="416"/>
    </location>
    <ligand>
        <name>S-adenosyl-L-methionine</name>
        <dbReference type="ChEBI" id="CHEBI:59789"/>
    </ligand>
</feature>
<dbReference type="Proteomes" id="UP000030693">
    <property type="component" value="Unassembled WGS sequence"/>
</dbReference>
<evidence type="ECO:0000256" key="9">
    <source>
        <dbReference type="SAM" id="MobiDB-lite"/>
    </source>
</evidence>
<keyword evidence="3 7" id="KW-0489">Methyltransferase</keyword>
<evidence type="ECO:0000256" key="5">
    <source>
        <dbReference type="ARBA" id="ARBA00022691"/>
    </source>
</evidence>
<evidence type="ECO:0000256" key="7">
    <source>
        <dbReference type="PROSITE-ProRule" id="PRU01026"/>
    </source>
</evidence>
<dbReference type="SUPFAM" id="SSF53335">
    <property type="entry name" value="S-adenosyl-L-methionine-dependent methyltransferases"/>
    <property type="match status" value="1"/>
</dbReference>
<dbReference type="PANTHER" id="PTHR11727:SF17">
    <property type="entry name" value="DIMETHYLADENOSINE TRANSFERASE 1, MITOCHONDRIAL"/>
    <property type="match status" value="1"/>
</dbReference>
<protein>
    <recommendedName>
        <fullName evidence="8">rRNA adenine N(6)-methyltransferase</fullName>
        <ecNumber evidence="8">2.1.1.-</ecNumber>
    </recommendedName>
</protein>
<dbReference type="InterPro" id="IPR023165">
    <property type="entry name" value="rRNA_Ade_diMease-like_C"/>
</dbReference>
<keyword evidence="12" id="KW-1185">Reference proteome</keyword>
<accession>A0A058Z947</accession>
<dbReference type="InterPro" id="IPR020596">
    <property type="entry name" value="rRNA_Ade_Mease_Trfase_CS"/>
</dbReference>
<feature type="compositionally biased region" description="Pro residues" evidence="9">
    <location>
        <begin position="229"/>
        <end position="241"/>
    </location>
</feature>
<dbReference type="PROSITE" id="PS51689">
    <property type="entry name" value="SAM_RNA_A_N6_MT"/>
    <property type="match status" value="1"/>
</dbReference>
<evidence type="ECO:0000256" key="6">
    <source>
        <dbReference type="ARBA" id="ARBA00022884"/>
    </source>
</evidence>
<feature type="compositionally biased region" description="Low complexity" evidence="9">
    <location>
        <begin position="174"/>
        <end position="188"/>
    </location>
</feature>
<feature type="binding site" evidence="7">
    <location>
        <position position="343"/>
    </location>
    <ligand>
        <name>S-adenosyl-L-methionine</name>
        <dbReference type="ChEBI" id="CHEBI:59789"/>
    </ligand>
</feature>
<keyword evidence="4 7" id="KW-0808">Transferase</keyword>
<dbReference type="GO" id="GO:0005759">
    <property type="term" value="C:mitochondrial matrix"/>
    <property type="evidence" value="ECO:0007669"/>
    <property type="project" value="TreeGrafter"/>
</dbReference>
<dbReference type="InterPro" id="IPR020598">
    <property type="entry name" value="rRNA_Ade_methylase_Trfase_N"/>
</dbReference>
<dbReference type="RefSeq" id="XP_009495628.1">
    <property type="nucleotide sequence ID" value="XM_009497353.1"/>
</dbReference>
<feature type="compositionally biased region" description="Polar residues" evidence="9">
    <location>
        <begin position="15"/>
        <end position="32"/>
    </location>
</feature>
<evidence type="ECO:0000259" key="10">
    <source>
        <dbReference type="SMART" id="SM00650"/>
    </source>
</evidence>
<keyword evidence="5 7" id="KW-0949">S-adenosyl-L-methionine</keyword>
<feature type="binding site" evidence="7">
    <location>
        <position position="442"/>
    </location>
    <ligand>
        <name>S-adenosyl-L-methionine</name>
        <dbReference type="ChEBI" id="CHEBI:59789"/>
    </ligand>
</feature>
<comment type="subcellular location">
    <subcellularLocation>
        <location evidence="1">Mitochondrion</location>
    </subcellularLocation>
</comment>
<dbReference type="NCBIfam" id="TIGR00755">
    <property type="entry name" value="ksgA"/>
    <property type="match status" value="1"/>
</dbReference>
<dbReference type="PROSITE" id="PS01131">
    <property type="entry name" value="RRNA_A_DIMETH"/>
    <property type="match status" value="1"/>
</dbReference>
<feature type="binding site" evidence="7">
    <location>
        <position position="368"/>
    </location>
    <ligand>
        <name>S-adenosyl-L-methionine</name>
        <dbReference type="ChEBI" id="CHEBI:59789"/>
    </ligand>
</feature>
<feature type="region of interest" description="Disordered" evidence="9">
    <location>
        <begin position="210"/>
        <end position="245"/>
    </location>
</feature>
<dbReference type="CDD" id="cd02440">
    <property type="entry name" value="AdoMet_MTases"/>
    <property type="match status" value="1"/>
</dbReference>
<dbReference type="OrthoDB" id="16079at2759"/>
<dbReference type="InterPro" id="IPR001737">
    <property type="entry name" value="KsgA/Erm"/>
</dbReference>
<feature type="region of interest" description="Disordered" evidence="9">
    <location>
        <begin position="170"/>
        <end position="198"/>
    </location>
</feature>
<proteinExistence type="inferred from homology"/>
<feature type="domain" description="Ribosomal RNA adenine methylase transferase N-terminal" evidence="10">
    <location>
        <begin position="348"/>
        <end position="536"/>
    </location>
</feature>
<dbReference type="InterPro" id="IPR011530">
    <property type="entry name" value="rRNA_adenine_dimethylase"/>
</dbReference>
<organism evidence="11">
    <name type="scientific">Fonticula alba</name>
    <name type="common">Slime mold</name>
    <dbReference type="NCBI Taxonomy" id="691883"/>
    <lineage>
        <taxon>Eukaryota</taxon>
        <taxon>Rotosphaerida</taxon>
        <taxon>Fonticulaceae</taxon>
        <taxon>Fonticula</taxon>
    </lineage>
</organism>
<dbReference type="STRING" id="691883.A0A058Z947"/>
<dbReference type="GO" id="GO:0006391">
    <property type="term" value="P:transcription initiation at mitochondrial promoter"/>
    <property type="evidence" value="ECO:0007669"/>
    <property type="project" value="TreeGrafter"/>
</dbReference>
<evidence type="ECO:0000256" key="4">
    <source>
        <dbReference type="ARBA" id="ARBA00022679"/>
    </source>
</evidence>
<evidence type="ECO:0000256" key="3">
    <source>
        <dbReference type="ARBA" id="ARBA00022603"/>
    </source>
</evidence>
<dbReference type="GO" id="GO:0003723">
    <property type="term" value="F:RNA binding"/>
    <property type="evidence" value="ECO:0007669"/>
    <property type="project" value="UniProtKB-UniRule"/>
</dbReference>
<dbReference type="AlphaFoldDB" id="A0A058Z947"/>
<dbReference type="PANTHER" id="PTHR11727">
    <property type="entry name" value="DIMETHYLADENOSINE TRANSFERASE"/>
    <property type="match status" value="1"/>
</dbReference>
<feature type="binding site" evidence="7">
    <location>
        <position position="341"/>
    </location>
    <ligand>
        <name>S-adenosyl-L-methionine</name>
        <dbReference type="ChEBI" id="CHEBI:59789"/>
    </ligand>
</feature>
<dbReference type="Gene3D" id="1.10.8.100">
    <property type="entry name" value="Ribosomal RNA adenine dimethylase-like, domain 2"/>
    <property type="match status" value="1"/>
</dbReference>
<evidence type="ECO:0000313" key="11">
    <source>
        <dbReference type="EMBL" id="KCV70022.1"/>
    </source>
</evidence>
<reference evidence="11" key="1">
    <citation type="submission" date="2013-04" db="EMBL/GenBank/DDBJ databases">
        <title>The Genome Sequence of Fonticula alba ATCC 38817.</title>
        <authorList>
            <consortium name="The Broad Institute Genomics Platform"/>
            <person name="Russ C."/>
            <person name="Cuomo C."/>
            <person name="Burger G."/>
            <person name="Gray M.W."/>
            <person name="Holland P.W.H."/>
            <person name="King N."/>
            <person name="Lang F.B.F."/>
            <person name="Roger A.J."/>
            <person name="Ruiz-Trillo I."/>
            <person name="Brown M."/>
            <person name="Walker B."/>
            <person name="Young S."/>
            <person name="Zeng Q."/>
            <person name="Gargeya S."/>
            <person name="Fitzgerald M."/>
            <person name="Haas B."/>
            <person name="Abouelleil A."/>
            <person name="Allen A.W."/>
            <person name="Alvarado L."/>
            <person name="Arachchi H.M."/>
            <person name="Berlin A.M."/>
            <person name="Chapman S.B."/>
            <person name="Gainer-Dewar J."/>
            <person name="Goldberg J."/>
            <person name="Griggs A."/>
            <person name="Gujja S."/>
            <person name="Hansen M."/>
            <person name="Howarth C."/>
            <person name="Imamovic A."/>
            <person name="Ireland A."/>
            <person name="Larimer J."/>
            <person name="McCowan C."/>
            <person name="Murphy C."/>
            <person name="Pearson M."/>
            <person name="Poon T.W."/>
            <person name="Priest M."/>
            <person name="Roberts A."/>
            <person name="Saif S."/>
            <person name="Shea T."/>
            <person name="Sisk P."/>
            <person name="Sykes S."/>
            <person name="Wortman J."/>
            <person name="Nusbaum C."/>
            <person name="Birren B."/>
        </authorList>
    </citation>
    <scope>NUCLEOTIDE SEQUENCE [LARGE SCALE GENOMIC DNA]</scope>
    <source>
        <strain evidence="11">ATCC 38817</strain>
    </source>
</reference>
<gene>
    <name evidence="11" type="ORF">H696_03489</name>
</gene>
<dbReference type="Gene3D" id="3.40.50.150">
    <property type="entry name" value="Vaccinia Virus protein VP39"/>
    <property type="match status" value="1"/>
</dbReference>
<evidence type="ECO:0000256" key="1">
    <source>
        <dbReference type="ARBA" id="ARBA00004173"/>
    </source>
</evidence>
<evidence type="ECO:0000313" key="12">
    <source>
        <dbReference type="Proteomes" id="UP000030693"/>
    </source>
</evidence>
<feature type="region of interest" description="Disordered" evidence="9">
    <location>
        <begin position="721"/>
        <end position="766"/>
    </location>
</feature>